<keyword evidence="3" id="KW-1185">Reference proteome</keyword>
<dbReference type="AlphaFoldDB" id="A0A1H6UU50"/>
<dbReference type="InterPro" id="IPR051044">
    <property type="entry name" value="MAG_DAG_Lipase"/>
</dbReference>
<dbReference type="Proteomes" id="UP000242999">
    <property type="component" value="Unassembled WGS sequence"/>
</dbReference>
<dbReference type="GO" id="GO:0016787">
    <property type="term" value="F:hydrolase activity"/>
    <property type="evidence" value="ECO:0007669"/>
    <property type="project" value="UniProtKB-KW"/>
</dbReference>
<dbReference type="PANTHER" id="PTHR11614">
    <property type="entry name" value="PHOSPHOLIPASE-RELATED"/>
    <property type="match status" value="1"/>
</dbReference>
<gene>
    <name evidence="2" type="ORF">SAMN05421831_1185</name>
</gene>
<evidence type="ECO:0000313" key="3">
    <source>
        <dbReference type="Proteomes" id="UP000242999"/>
    </source>
</evidence>
<dbReference type="EMBL" id="FNYH01000018">
    <property type="protein sequence ID" value="SEI91585.1"/>
    <property type="molecule type" value="Genomic_DNA"/>
</dbReference>
<keyword evidence="2" id="KW-0378">Hydrolase</keyword>
<dbReference type="STRING" id="64971.SAMN05421831_1185"/>
<feature type="domain" description="Serine aminopeptidase S33" evidence="1">
    <location>
        <begin position="84"/>
        <end position="310"/>
    </location>
</feature>
<dbReference type="SUPFAM" id="SSF53474">
    <property type="entry name" value="alpha/beta-Hydrolases"/>
    <property type="match status" value="1"/>
</dbReference>
<organism evidence="2 3">
    <name type="scientific">Allopseudospirillum japonicum</name>
    <dbReference type="NCBI Taxonomy" id="64971"/>
    <lineage>
        <taxon>Bacteria</taxon>
        <taxon>Pseudomonadati</taxon>
        <taxon>Pseudomonadota</taxon>
        <taxon>Gammaproteobacteria</taxon>
        <taxon>Oceanospirillales</taxon>
        <taxon>Oceanospirillaceae</taxon>
        <taxon>Allopseudospirillum</taxon>
    </lineage>
</organism>
<evidence type="ECO:0000259" key="1">
    <source>
        <dbReference type="Pfam" id="PF12146"/>
    </source>
</evidence>
<dbReference type="OrthoDB" id="5614837at2"/>
<dbReference type="InterPro" id="IPR029058">
    <property type="entry name" value="AB_hydrolase_fold"/>
</dbReference>
<dbReference type="Pfam" id="PF12146">
    <property type="entry name" value="Hydrolase_4"/>
    <property type="match status" value="1"/>
</dbReference>
<proteinExistence type="predicted"/>
<dbReference type="Gene3D" id="3.40.50.1820">
    <property type="entry name" value="alpha/beta hydrolase"/>
    <property type="match status" value="1"/>
</dbReference>
<dbReference type="RefSeq" id="WP_093312388.1">
    <property type="nucleotide sequence ID" value="NZ_FNYH01000018.1"/>
</dbReference>
<protein>
    <submittedName>
        <fullName evidence="2">Lysophospholipase, alpha-beta hydrolase superfamily</fullName>
    </submittedName>
</protein>
<evidence type="ECO:0000313" key="2">
    <source>
        <dbReference type="EMBL" id="SEI91585.1"/>
    </source>
</evidence>
<dbReference type="InterPro" id="IPR022742">
    <property type="entry name" value="Hydrolase_4"/>
</dbReference>
<sequence>MQKSAQVQLAHWLIGLNTDQLPDLGLPSLVYPQTHMPPVWQTYLQTYQLAQATESAHEYAFGWQRIQTEHASYQILRQRWQPAQPRACVLICHGYYDHTGLYAEVIDFALKQGLAVECFDLPGHGLSSGRRASIRCFSEYQHILQAILADLPTADQPLFALGQSTGAAILTQHLLEVAPSPWQHISLISPLVRPVNWRQIRWLWRTLSPWVTRVPRVFKANSHQASFVDFLQQDPLQSKHVDVAWVGALIAWVDWVTQVPAQTQVPVLLVQGDADQTVDWRFNLPVLAQQVGAKNPVIIAGARHHLVNESPAYRAPLWEALAQAWR</sequence>
<name>A0A1H6UU50_9GAMM</name>
<reference evidence="3" key="1">
    <citation type="submission" date="2016-10" db="EMBL/GenBank/DDBJ databases">
        <authorList>
            <person name="Varghese N."/>
            <person name="Submissions S."/>
        </authorList>
    </citation>
    <scope>NUCLEOTIDE SEQUENCE [LARGE SCALE GENOMIC DNA]</scope>
    <source>
        <strain evidence="3">DSM 7165</strain>
    </source>
</reference>
<accession>A0A1H6UU50</accession>